<dbReference type="NCBIfam" id="TIGR00254">
    <property type="entry name" value="GGDEF"/>
    <property type="match status" value="1"/>
</dbReference>
<gene>
    <name evidence="5" type="ORF">SAMN04487964_1078</name>
</gene>
<comment type="catalytic activity">
    <reaction evidence="2">
        <text>2 GTP = 3',3'-c-di-GMP + 2 diphosphate</text>
        <dbReference type="Rhea" id="RHEA:24898"/>
        <dbReference type="ChEBI" id="CHEBI:33019"/>
        <dbReference type="ChEBI" id="CHEBI:37565"/>
        <dbReference type="ChEBI" id="CHEBI:58805"/>
        <dbReference type="EC" id="2.7.7.65"/>
    </reaction>
</comment>
<dbReference type="SUPFAM" id="SSF55073">
    <property type="entry name" value="Nucleotide cyclase"/>
    <property type="match status" value="1"/>
</dbReference>
<organism evidence="5 6">
    <name type="scientific">Marinobacterium sediminicola</name>
    <dbReference type="NCBI Taxonomy" id="518898"/>
    <lineage>
        <taxon>Bacteria</taxon>
        <taxon>Pseudomonadati</taxon>
        <taxon>Pseudomonadota</taxon>
        <taxon>Gammaproteobacteria</taxon>
        <taxon>Oceanospirillales</taxon>
        <taxon>Oceanospirillaceae</taxon>
        <taxon>Marinobacterium</taxon>
    </lineage>
</organism>
<evidence type="ECO:0000256" key="3">
    <source>
        <dbReference type="SAM" id="Phobius"/>
    </source>
</evidence>
<keyword evidence="6" id="KW-1185">Reference proteome</keyword>
<dbReference type="EC" id="2.7.7.65" evidence="1"/>
<dbReference type="InterPro" id="IPR050469">
    <property type="entry name" value="Diguanylate_Cyclase"/>
</dbReference>
<dbReference type="Gene3D" id="3.30.70.270">
    <property type="match status" value="1"/>
</dbReference>
<name>A0ABY1S033_9GAMM</name>
<accession>A0ABY1S033</accession>
<dbReference type="Pfam" id="PF11845">
    <property type="entry name" value="Tll0287-like"/>
    <property type="match status" value="1"/>
</dbReference>
<feature type="domain" description="GGDEF" evidence="4">
    <location>
        <begin position="278"/>
        <end position="412"/>
    </location>
</feature>
<dbReference type="Pfam" id="PF00990">
    <property type="entry name" value="GGDEF"/>
    <property type="match status" value="1"/>
</dbReference>
<dbReference type="PANTHER" id="PTHR45138">
    <property type="entry name" value="REGULATORY COMPONENTS OF SENSORY TRANSDUCTION SYSTEM"/>
    <property type="match status" value="1"/>
</dbReference>
<keyword evidence="3" id="KW-0812">Transmembrane</keyword>
<evidence type="ECO:0000259" key="4">
    <source>
        <dbReference type="PROSITE" id="PS50887"/>
    </source>
</evidence>
<keyword evidence="3" id="KW-0472">Membrane</keyword>
<dbReference type="Proteomes" id="UP001159257">
    <property type="component" value="Unassembled WGS sequence"/>
</dbReference>
<dbReference type="InterPro" id="IPR029787">
    <property type="entry name" value="Nucleotide_cyclase"/>
</dbReference>
<dbReference type="InterPro" id="IPR021796">
    <property type="entry name" value="Tll0287-like_dom"/>
</dbReference>
<protein>
    <recommendedName>
        <fullName evidence="1">diguanylate cyclase</fullName>
        <ecNumber evidence="1">2.7.7.65</ecNumber>
    </recommendedName>
</protein>
<feature type="transmembrane region" description="Helical" evidence="3">
    <location>
        <begin position="208"/>
        <end position="230"/>
    </location>
</feature>
<reference evidence="5 6" key="1">
    <citation type="submission" date="2017-05" db="EMBL/GenBank/DDBJ databases">
        <authorList>
            <person name="Varghese N."/>
            <person name="Submissions S."/>
        </authorList>
    </citation>
    <scope>NUCLEOTIDE SEQUENCE [LARGE SCALE GENOMIC DNA]</scope>
    <source>
        <strain evidence="5 6">CGMCC 1.7287</strain>
    </source>
</reference>
<dbReference type="PROSITE" id="PS50887">
    <property type="entry name" value="GGDEF"/>
    <property type="match status" value="1"/>
</dbReference>
<sequence length="413" mass="46230">MRRLAIINLLIVLGLGHVVGLSWHINREAIEAISLKVFSVQGRAAFELIQTARHWNAIQGKVYVPVSEATPPNPYLRNKDRDITDNFGRKLTQVNPAYMTRQISELLQGSEIQMRITSLQPINPANRPDAWEAATLQQFERSGQLERVERIGGRYRYFAGLTIQPECMQCHEGQGYRIGDIRGGIGFSVPAVQVDQLVSEMQQGSSRIHLLVFVFLSIMGVSLFSLFYLVRSRLSASVKAQAELQQLVERDELTGVLSRRALMEQLSTEIKRSSRYGQALSVLMLDLDHFKRINDSYGHPSGDQVLKETSNVLLRHLREVDFLGRYGGEEFTVVLPNTACLQAEQLAERLREAVSDCRIQLPGGEQVQITVSIGVTSCSRGELDAEVLLAHADKALYLAKQQGRNRIAVHGQA</sequence>
<dbReference type="RefSeq" id="WP_239041304.1">
    <property type="nucleotide sequence ID" value="NZ_BAAAEY010000007.1"/>
</dbReference>
<evidence type="ECO:0000256" key="1">
    <source>
        <dbReference type="ARBA" id="ARBA00012528"/>
    </source>
</evidence>
<dbReference type="CDD" id="cd01949">
    <property type="entry name" value="GGDEF"/>
    <property type="match status" value="1"/>
</dbReference>
<keyword evidence="3" id="KW-1133">Transmembrane helix</keyword>
<evidence type="ECO:0000313" key="6">
    <source>
        <dbReference type="Proteomes" id="UP001159257"/>
    </source>
</evidence>
<evidence type="ECO:0000256" key="2">
    <source>
        <dbReference type="ARBA" id="ARBA00034247"/>
    </source>
</evidence>
<dbReference type="PANTHER" id="PTHR45138:SF9">
    <property type="entry name" value="DIGUANYLATE CYCLASE DGCM-RELATED"/>
    <property type="match status" value="1"/>
</dbReference>
<proteinExistence type="predicted"/>
<evidence type="ECO:0000313" key="5">
    <source>
        <dbReference type="EMBL" id="SMR74547.1"/>
    </source>
</evidence>
<dbReference type="EMBL" id="FXWV01000007">
    <property type="protein sequence ID" value="SMR74547.1"/>
    <property type="molecule type" value="Genomic_DNA"/>
</dbReference>
<dbReference type="InterPro" id="IPR000160">
    <property type="entry name" value="GGDEF_dom"/>
</dbReference>
<dbReference type="InterPro" id="IPR043128">
    <property type="entry name" value="Rev_trsase/Diguanyl_cyclase"/>
</dbReference>
<dbReference type="SMART" id="SM00267">
    <property type="entry name" value="GGDEF"/>
    <property type="match status" value="1"/>
</dbReference>
<comment type="caution">
    <text evidence="5">The sequence shown here is derived from an EMBL/GenBank/DDBJ whole genome shotgun (WGS) entry which is preliminary data.</text>
</comment>